<keyword evidence="3" id="KW-0677">Repeat</keyword>
<evidence type="ECO:0000256" key="2">
    <source>
        <dbReference type="ARBA" id="ARBA00022574"/>
    </source>
</evidence>
<feature type="repeat" description="WD" evidence="4">
    <location>
        <begin position="837"/>
        <end position="878"/>
    </location>
</feature>
<proteinExistence type="predicted"/>
<protein>
    <recommendedName>
        <fullName evidence="1">Intraflagellar transport protein 122 homolog</fullName>
    </recommendedName>
</protein>
<dbReference type="SUPFAM" id="SSF53167">
    <property type="entry name" value="Purine and uridine phosphorylases"/>
    <property type="match status" value="1"/>
</dbReference>
<organism evidence="7 8">
    <name type="scientific">Aspergillus keveii</name>
    <dbReference type="NCBI Taxonomy" id="714993"/>
    <lineage>
        <taxon>Eukaryota</taxon>
        <taxon>Fungi</taxon>
        <taxon>Dikarya</taxon>
        <taxon>Ascomycota</taxon>
        <taxon>Pezizomycotina</taxon>
        <taxon>Eurotiomycetes</taxon>
        <taxon>Eurotiomycetidae</taxon>
        <taxon>Eurotiales</taxon>
        <taxon>Aspergillaceae</taxon>
        <taxon>Aspergillus</taxon>
        <taxon>Aspergillus subgen. Nidulantes</taxon>
    </lineage>
</organism>
<evidence type="ECO:0000256" key="3">
    <source>
        <dbReference type="ARBA" id="ARBA00022737"/>
    </source>
</evidence>
<dbReference type="PROSITE" id="PS00678">
    <property type="entry name" value="WD_REPEATS_1"/>
    <property type="match status" value="1"/>
</dbReference>
<dbReference type="Proteomes" id="UP001610563">
    <property type="component" value="Unassembled WGS sequence"/>
</dbReference>
<dbReference type="PANTHER" id="PTHR46082">
    <property type="entry name" value="ATP/GTP-BINDING PROTEIN-RELATED"/>
    <property type="match status" value="1"/>
</dbReference>
<comment type="caution">
    <text evidence="7">The sequence shown here is derived from an EMBL/GenBank/DDBJ whole genome shotgun (WGS) entry which is preliminary data.</text>
</comment>
<dbReference type="SMART" id="SM00320">
    <property type="entry name" value="WD40"/>
    <property type="match status" value="4"/>
</dbReference>
<keyword evidence="8" id="KW-1185">Reference proteome</keyword>
<dbReference type="PROSITE" id="PS50082">
    <property type="entry name" value="WD_REPEATS_2"/>
    <property type="match status" value="2"/>
</dbReference>
<name>A0ABR4FL29_9EURO</name>
<dbReference type="SUPFAM" id="SSF52540">
    <property type="entry name" value="P-loop containing nucleoside triphosphate hydrolases"/>
    <property type="match status" value="1"/>
</dbReference>
<dbReference type="Pfam" id="PF24883">
    <property type="entry name" value="NPHP3_N"/>
    <property type="match status" value="1"/>
</dbReference>
<gene>
    <name evidence="7" type="ORF">BJX66DRAFT_330305</name>
</gene>
<dbReference type="Pfam" id="PF23381">
    <property type="entry name" value="Beta-prop_IFT122_1st"/>
    <property type="match status" value="1"/>
</dbReference>
<dbReference type="EMBL" id="JBFTWV010000202">
    <property type="protein sequence ID" value="KAL2783949.1"/>
    <property type="molecule type" value="Genomic_DNA"/>
</dbReference>
<dbReference type="InterPro" id="IPR001680">
    <property type="entry name" value="WD40_rpt"/>
</dbReference>
<dbReference type="InterPro" id="IPR020472">
    <property type="entry name" value="WD40_PAC1"/>
</dbReference>
<dbReference type="Gene3D" id="2.130.10.10">
    <property type="entry name" value="YVTN repeat-like/Quinoprotein amine dehydrogenase"/>
    <property type="match status" value="2"/>
</dbReference>
<dbReference type="Gene3D" id="3.40.50.1580">
    <property type="entry name" value="Nucleoside phosphorylase domain"/>
    <property type="match status" value="1"/>
</dbReference>
<evidence type="ECO:0000313" key="7">
    <source>
        <dbReference type="EMBL" id="KAL2783949.1"/>
    </source>
</evidence>
<evidence type="ECO:0000256" key="4">
    <source>
        <dbReference type="PROSITE-ProRule" id="PRU00221"/>
    </source>
</evidence>
<dbReference type="Gene3D" id="3.40.50.300">
    <property type="entry name" value="P-loop containing nucleotide triphosphate hydrolases"/>
    <property type="match status" value="1"/>
</dbReference>
<sequence>MALAHTAQPARLGRSSSDTSKEISAESITIAIFCALVYEAVAVEQMLDEEYTCHPEAIGQINYVYSFGRINEHRIVIAQPHQVGTVVAAQCATAVSHQFSNIRFALMDSHAGVIQYDFGKYEQEGFVLKGCLNKPPSILISADKWLAREELKDRRPLERALERITKIPRFSRPNTDDILFDDKFHHINKGSGCEDCETSNEKLVMHRPNRQNMQPVVHRGLILSGNGVIKNPRDRDYLQRYTDAICFEMEAAGIMDEISCLIVRGICDYADTHKQDGWHFYAAAVAAAYCRTLLCKIDSRRIVQGAEFDSYENQHEDCLEGTRIDLLRELEEWSTLPGGKCIFWLNGKAGTGKSTISRTAASLLRKKGLLGASFFFKRGEGDRGSAKKLFPTLAAQLTKCFGEQFEKLLLQPLLETDQRTNTITTRVIVIDALDECQGVNDIEFILKLLPRVRKLNTLKLQFLLTSRPELPIMFGFREITDDHQDLSLHQIPEPIIEHDICLYFEIRFAQLRNRRSLPQDWPGGEKIKALVQHSVPLFISASTIYRFISDDRWNPEKRIQAILANTSIYVSKMYSTYISVLHQLLVDQDEQDSRQLVQEFRELIGIVILLATPLSVVTISQLVHMDLDSINNLLRLLHSVLEVPRDPCIPVRLLHSSFRDFLLDINTKNTKESKDFWIDKEEVHTSLAKRCFKIMDQMLKKNICDLPRSGIQCSELNAQSIDHSLPPKLQYACRYWAKHLTLCKDPAAELSKVFQILRVHFLHWVEAMSILGYISEYSGPLWDPSIGELQESFDGNPLSDTWITSIDFSPDGKLLASCSNHSLSIWDTSTGELWQIPEGHSDTAEIVAFCPKGCLLASGSRDKTVRIWDLRTGKTSQIHDHHSDTVASISYSPDTRLLASCSADSQLLASGSDDKSIKLFDVGTGELKQTFKSHDRVALVTFSPGSRLLAASSFSSTELWDLTTGKLLQTLEGHTNWTWLEKRGGISILEHQWLCVEGERRLWLPEEYRPTCLALNGNVLALGHRNGRISYVASDTFS</sequence>
<dbReference type="CDD" id="cd00200">
    <property type="entry name" value="WD40"/>
    <property type="match status" value="1"/>
</dbReference>
<accession>A0ABR4FL29</accession>
<dbReference type="InterPro" id="IPR036322">
    <property type="entry name" value="WD40_repeat_dom_sf"/>
</dbReference>
<dbReference type="PROSITE" id="PS50294">
    <property type="entry name" value="WD_REPEATS_REGION"/>
    <property type="match status" value="1"/>
</dbReference>
<feature type="repeat" description="WD" evidence="4">
    <location>
        <begin position="879"/>
        <end position="930"/>
    </location>
</feature>
<dbReference type="InterPro" id="IPR019775">
    <property type="entry name" value="WD40_repeat_CS"/>
</dbReference>
<dbReference type="SUPFAM" id="SSF50978">
    <property type="entry name" value="WD40 repeat-like"/>
    <property type="match status" value="1"/>
</dbReference>
<dbReference type="PRINTS" id="PR00320">
    <property type="entry name" value="GPROTEINBRPT"/>
</dbReference>
<keyword evidence="2 4" id="KW-0853">WD repeat</keyword>
<evidence type="ECO:0000259" key="6">
    <source>
        <dbReference type="Pfam" id="PF24883"/>
    </source>
</evidence>
<feature type="domain" description="IFT122 first beta-propeller" evidence="5">
    <location>
        <begin position="802"/>
        <end position="904"/>
    </location>
</feature>
<feature type="domain" description="Nephrocystin 3-like N-terminal" evidence="6">
    <location>
        <begin position="329"/>
        <end position="467"/>
    </location>
</feature>
<evidence type="ECO:0000313" key="8">
    <source>
        <dbReference type="Proteomes" id="UP001610563"/>
    </source>
</evidence>
<dbReference type="InterPro" id="IPR053137">
    <property type="entry name" value="NLR-like"/>
</dbReference>
<dbReference type="InterPro" id="IPR035994">
    <property type="entry name" value="Nucleoside_phosphorylase_sf"/>
</dbReference>
<evidence type="ECO:0000256" key="1">
    <source>
        <dbReference type="ARBA" id="ARBA00019442"/>
    </source>
</evidence>
<dbReference type="InterPro" id="IPR027417">
    <property type="entry name" value="P-loop_NTPase"/>
</dbReference>
<dbReference type="InterPro" id="IPR056884">
    <property type="entry name" value="NPHP3-like_N"/>
</dbReference>
<dbReference type="PANTHER" id="PTHR46082:SF11">
    <property type="entry name" value="AAA+ ATPASE DOMAIN-CONTAINING PROTEIN-RELATED"/>
    <property type="match status" value="1"/>
</dbReference>
<dbReference type="InterPro" id="IPR056153">
    <property type="entry name" value="Beta-prop_IFT122_1st"/>
</dbReference>
<dbReference type="InterPro" id="IPR015943">
    <property type="entry name" value="WD40/YVTN_repeat-like_dom_sf"/>
</dbReference>
<evidence type="ECO:0000259" key="5">
    <source>
        <dbReference type="Pfam" id="PF23381"/>
    </source>
</evidence>
<reference evidence="7 8" key="1">
    <citation type="submission" date="2024-07" db="EMBL/GenBank/DDBJ databases">
        <title>Section-level genome sequencing and comparative genomics of Aspergillus sections Usti and Cavernicolus.</title>
        <authorList>
            <consortium name="Lawrence Berkeley National Laboratory"/>
            <person name="Nybo J.L."/>
            <person name="Vesth T.C."/>
            <person name="Theobald S."/>
            <person name="Frisvad J.C."/>
            <person name="Larsen T.O."/>
            <person name="Kjaerboelling I."/>
            <person name="Rothschild-Mancinelli K."/>
            <person name="Lyhne E.K."/>
            <person name="Kogle M.E."/>
            <person name="Barry K."/>
            <person name="Clum A."/>
            <person name="Na H."/>
            <person name="Ledsgaard L."/>
            <person name="Lin J."/>
            <person name="Lipzen A."/>
            <person name="Kuo A."/>
            <person name="Riley R."/>
            <person name="Mondo S."/>
            <person name="Labutti K."/>
            <person name="Haridas S."/>
            <person name="Pangalinan J."/>
            <person name="Salamov A.A."/>
            <person name="Simmons B.A."/>
            <person name="Magnuson J.K."/>
            <person name="Chen J."/>
            <person name="Drula E."/>
            <person name="Henrissat B."/>
            <person name="Wiebenga A."/>
            <person name="Lubbers R.J."/>
            <person name="Gomes A.C."/>
            <person name="Makela M.R."/>
            <person name="Stajich J."/>
            <person name="Grigoriev I.V."/>
            <person name="Mortensen U.H."/>
            <person name="De Vries R.P."/>
            <person name="Baker S.E."/>
            <person name="Andersen M.R."/>
        </authorList>
    </citation>
    <scope>NUCLEOTIDE SEQUENCE [LARGE SCALE GENOMIC DNA]</scope>
    <source>
        <strain evidence="7 8">CBS 209.92</strain>
    </source>
</reference>